<comment type="similarity">
    <text evidence="2">Belongs to the ABC transporter superfamily.</text>
</comment>
<comment type="caution">
    <text evidence="9">The sequence shown here is derived from an EMBL/GenBank/DDBJ whole genome shotgun (WGS) entry which is preliminary data.</text>
</comment>
<evidence type="ECO:0000256" key="1">
    <source>
        <dbReference type="ARBA" id="ARBA00004417"/>
    </source>
</evidence>
<protein>
    <submittedName>
        <fullName evidence="9">Uncharacterized ABC transporter ATP-binding protein YejF</fullName>
    </submittedName>
</protein>
<evidence type="ECO:0000256" key="5">
    <source>
        <dbReference type="ARBA" id="ARBA00022741"/>
    </source>
</evidence>
<evidence type="ECO:0000259" key="8">
    <source>
        <dbReference type="PROSITE" id="PS50893"/>
    </source>
</evidence>
<evidence type="ECO:0000256" key="3">
    <source>
        <dbReference type="ARBA" id="ARBA00022448"/>
    </source>
</evidence>
<name>I2NVU2_NEISI</name>
<dbReference type="GO" id="GO:0015833">
    <property type="term" value="P:peptide transport"/>
    <property type="evidence" value="ECO:0007669"/>
    <property type="project" value="InterPro"/>
</dbReference>
<dbReference type="AlphaFoldDB" id="I2NVU2"/>
<dbReference type="Pfam" id="PF00005">
    <property type="entry name" value="ABC_tran"/>
    <property type="match status" value="2"/>
</dbReference>
<dbReference type="PROSITE" id="PS00211">
    <property type="entry name" value="ABC_TRANSPORTER_1"/>
    <property type="match status" value="2"/>
</dbReference>
<keyword evidence="4" id="KW-1003">Cell membrane</keyword>
<dbReference type="GO" id="GO:0016887">
    <property type="term" value="F:ATP hydrolysis activity"/>
    <property type="evidence" value="ECO:0007669"/>
    <property type="project" value="InterPro"/>
</dbReference>
<dbReference type="GO" id="GO:0005886">
    <property type="term" value="C:plasma membrane"/>
    <property type="evidence" value="ECO:0007669"/>
    <property type="project" value="UniProtKB-SubCell"/>
</dbReference>
<keyword evidence="6 9" id="KW-0067">ATP-binding</keyword>
<feature type="domain" description="ABC transporter" evidence="8">
    <location>
        <begin position="29"/>
        <end position="273"/>
    </location>
</feature>
<proteinExistence type="inferred from homology"/>
<evidence type="ECO:0000256" key="6">
    <source>
        <dbReference type="ARBA" id="ARBA00022840"/>
    </source>
</evidence>
<dbReference type="InterPro" id="IPR017871">
    <property type="entry name" value="ABC_transporter-like_CS"/>
</dbReference>
<dbReference type="InterPro" id="IPR003439">
    <property type="entry name" value="ABC_transporter-like_ATP-bd"/>
</dbReference>
<dbReference type="InterPro" id="IPR050388">
    <property type="entry name" value="ABC_Ni/Peptide_Import"/>
</dbReference>
<dbReference type="CDD" id="cd03257">
    <property type="entry name" value="ABC_NikE_OppD_transporters"/>
    <property type="match status" value="2"/>
</dbReference>
<evidence type="ECO:0000313" key="10">
    <source>
        <dbReference type="Proteomes" id="UP000004473"/>
    </source>
</evidence>
<dbReference type="SMART" id="SM00382">
    <property type="entry name" value="AAA"/>
    <property type="match status" value="2"/>
</dbReference>
<dbReference type="SUPFAM" id="SSF52540">
    <property type="entry name" value="P-loop containing nucleoside triphosphate hydrolases"/>
    <property type="match status" value="2"/>
</dbReference>
<keyword evidence="3" id="KW-0813">Transport</keyword>
<dbReference type="PANTHER" id="PTHR43297:SF2">
    <property type="entry name" value="DIPEPTIDE TRANSPORT ATP-BINDING PROTEIN DPPD"/>
    <property type="match status" value="1"/>
</dbReference>
<dbReference type="PATRIC" id="fig|1095748.3.peg.499"/>
<evidence type="ECO:0000256" key="7">
    <source>
        <dbReference type="ARBA" id="ARBA00023136"/>
    </source>
</evidence>
<dbReference type="InterPro" id="IPR027417">
    <property type="entry name" value="P-loop_NTPase"/>
</dbReference>
<keyword evidence="5" id="KW-0547">Nucleotide-binding</keyword>
<dbReference type="GO" id="GO:0055085">
    <property type="term" value="P:transmembrane transport"/>
    <property type="evidence" value="ECO:0007669"/>
    <property type="project" value="UniProtKB-ARBA"/>
</dbReference>
<reference evidence="9 10" key="1">
    <citation type="submission" date="2012-04" db="EMBL/GenBank/DDBJ databases">
        <authorList>
            <person name="Harkins D.M."/>
            <person name="Madupu R."/>
            <person name="Durkin A.S."/>
            <person name="Torralba M."/>
            <person name="Methe B."/>
            <person name="Sutton G.G."/>
            <person name="Nelson K.E."/>
        </authorList>
    </citation>
    <scope>NUCLEOTIDE SEQUENCE [LARGE SCALE GENOMIC DNA]</scope>
    <source>
        <strain evidence="9 10">VK64</strain>
    </source>
</reference>
<dbReference type="EMBL" id="AJMT01000036">
    <property type="protein sequence ID" value="EIG29953.1"/>
    <property type="molecule type" value="Genomic_DNA"/>
</dbReference>
<dbReference type="Gene3D" id="3.40.50.300">
    <property type="entry name" value="P-loop containing nucleotide triphosphate hydrolases"/>
    <property type="match status" value="2"/>
</dbReference>
<evidence type="ECO:0000256" key="2">
    <source>
        <dbReference type="ARBA" id="ARBA00005417"/>
    </source>
</evidence>
<sequence length="538" mass="59858">MPEWREYCRFDSTRFPFSDDLDTMTKPILEIENLNAFFPGKQVLHNVSLTVQTGRKLALVGESGSGKTVLAQGIMRLNPLVSFEGRLKFDGNDLLTQSERALQKLRGREIGMVFQEPMTALNPVMRVGAQIAEVLTLHLGLDKKQAWARAVELLAETGIREPEQKAFAYPFQLSGGQRQRAMIAMAVAAEPKLLIADEPTTALDVAVQAQILDLLARLQQAHNMTMLYITHDLNLVRRFADDVAVMRGGRIVETGAAAEVFARPQHEYTQMLLNAGAARKVVPLADKPATVLQAEQLSVAVKETAGWFKKRSKTLLEPVSFDLKAGETLGIIGESGCGKTTLAKAVMHLIDAEGRLKINGEAWTRESRRDIQMVFQDPFGAFNPRMNVFNIVSEALRVHEPDLSRAEMRQRVQDVLRQVGLPEDALERYPHAFSGGQRQRLAIARAIIVRPKILVLDEPTSALDVQWQQQILELLADLQKQHGLSLIIISHDLAVIRALSHRVMVLKDGKIVEEGGCETVFANPSSDYTRHLMSFRAG</sequence>
<gene>
    <name evidence="9" type="ORF">HMPREF1051_0642</name>
</gene>
<dbReference type="InterPro" id="IPR003593">
    <property type="entry name" value="AAA+_ATPase"/>
</dbReference>
<dbReference type="NCBIfam" id="NF008453">
    <property type="entry name" value="PRK11308.1"/>
    <property type="match status" value="2"/>
</dbReference>
<keyword evidence="7" id="KW-0472">Membrane</keyword>
<evidence type="ECO:0000313" key="9">
    <source>
        <dbReference type="EMBL" id="EIG29953.1"/>
    </source>
</evidence>
<feature type="domain" description="ABC transporter" evidence="8">
    <location>
        <begin position="292"/>
        <end position="533"/>
    </location>
</feature>
<dbReference type="Pfam" id="PF08352">
    <property type="entry name" value="oligo_HPY"/>
    <property type="match status" value="1"/>
</dbReference>
<dbReference type="InterPro" id="IPR013563">
    <property type="entry name" value="Oligopep_ABC_C"/>
</dbReference>
<dbReference type="Proteomes" id="UP000004473">
    <property type="component" value="Unassembled WGS sequence"/>
</dbReference>
<dbReference type="PANTHER" id="PTHR43297">
    <property type="entry name" value="OLIGOPEPTIDE TRANSPORT ATP-BINDING PROTEIN APPD"/>
    <property type="match status" value="1"/>
</dbReference>
<dbReference type="PROSITE" id="PS50893">
    <property type="entry name" value="ABC_TRANSPORTER_2"/>
    <property type="match status" value="2"/>
</dbReference>
<evidence type="ECO:0000256" key="4">
    <source>
        <dbReference type="ARBA" id="ARBA00022475"/>
    </source>
</evidence>
<dbReference type="FunFam" id="3.40.50.300:FF:000016">
    <property type="entry name" value="Oligopeptide ABC transporter ATP-binding component"/>
    <property type="match status" value="1"/>
</dbReference>
<dbReference type="GO" id="GO:0005524">
    <property type="term" value="F:ATP binding"/>
    <property type="evidence" value="ECO:0007669"/>
    <property type="project" value="UniProtKB-KW"/>
</dbReference>
<accession>I2NVU2</accession>
<organism evidence="9 10">
    <name type="scientific">Neisseria sicca VK64</name>
    <dbReference type="NCBI Taxonomy" id="1095748"/>
    <lineage>
        <taxon>Bacteria</taxon>
        <taxon>Pseudomonadati</taxon>
        <taxon>Pseudomonadota</taxon>
        <taxon>Betaproteobacteria</taxon>
        <taxon>Neisseriales</taxon>
        <taxon>Neisseriaceae</taxon>
        <taxon>Neisseria</taxon>
    </lineage>
</organism>
<dbReference type="NCBIfam" id="NF007739">
    <property type="entry name" value="PRK10419.1"/>
    <property type="match status" value="2"/>
</dbReference>
<comment type="subcellular location">
    <subcellularLocation>
        <location evidence="1">Cell inner membrane</location>
        <topology evidence="1">Peripheral membrane protein</topology>
    </subcellularLocation>
</comment>